<dbReference type="GO" id="GO:0005737">
    <property type="term" value="C:cytoplasm"/>
    <property type="evidence" value="ECO:0007669"/>
    <property type="project" value="TreeGrafter"/>
</dbReference>
<sequence length="137" mass="15647">MMAQLQEFKILFLGAANTGKSHLRQTLSRCEIPENYIPTLGAEVRPIRLFANGDICRANIWDCAGDNRYAGLEGGYYKQAHAVVIFKEDGSSSHIKYENLLINIGLTNIPRLYIDNYKNQNQTIGEWKQQLYDLLHN</sequence>
<evidence type="ECO:0000256" key="2">
    <source>
        <dbReference type="ARBA" id="ARBA00023134"/>
    </source>
</evidence>
<dbReference type="AlphaFoldDB" id="A0A6C0C397"/>
<name>A0A6C0C397_9ZZZZ</name>
<dbReference type="Pfam" id="PF08477">
    <property type="entry name" value="Roc"/>
    <property type="match status" value="1"/>
</dbReference>
<evidence type="ECO:0008006" key="4">
    <source>
        <dbReference type="Google" id="ProtNLM"/>
    </source>
</evidence>
<keyword evidence="2" id="KW-0342">GTP-binding</keyword>
<dbReference type="InterPro" id="IPR027417">
    <property type="entry name" value="P-loop_NTPase"/>
</dbReference>
<reference evidence="3" key="1">
    <citation type="journal article" date="2020" name="Nature">
        <title>Giant virus diversity and host interactions through global metagenomics.</title>
        <authorList>
            <person name="Schulz F."/>
            <person name="Roux S."/>
            <person name="Paez-Espino D."/>
            <person name="Jungbluth S."/>
            <person name="Walsh D.A."/>
            <person name="Denef V.J."/>
            <person name="McMahon K.D."/>
            <person name="Konstantinidis K.T."/>
            <person name="Eloe-Fadrosh E.A."/>
            <person name="Kyrpides N.C."/>
            <person name="Woyke T."/>
        </authorList>
    </citation>
    <scope>NUCLEOTIDE SEQUENCE</scope>
    <source>
        <strain evidence="3">GVMAG-M-3300020185-18</strain>
    </source>
</reference>
<evidence type="ECO:0000313" key="3">
    <source>
        <dbReference type="EMBL" id="QHS98581.1"/>
    </source>
</evidence>
<dbReference type="EMBL" id="MN739319">
    <property type="protein sequence ID" value="QHS98581.1"/>
    <property type="molecule type" value="Genomic_DNA"/>
</dbReference>
<dbReference type="GO" id="GO:0005634">
    <property type="term" value="C:nucleus"/>
    <property type="evidence" value="ECO:0007669"/>
    <property type="project" value="TreeGrafter"/>
</dbReference>
<protein>
    <recommendedName>
        <fullName evidence="4">GTP-binding protein</fullName>
    </recommendedName>
</protein>
<dbReference type="Gene3D" id="3.40.50.300">
    <property type="entry name" value="P-loop containing nucleotide triphosphate hydrolases"/>
    <property type="match status" value="1"/>
</dbReference>
<dbReference type="PANTHER" id="PTHR24071:SF0">
    <property type="entry name" value="GTP-BINDING NUCLEAR PROTEIN RAN"/>
    <property type="match status" value="1"/>
</dbReference>
<dbReference type="PANTHER" id="PTHR24071">
    <property type="entry name" value="RAN GTPASE"/>
    <property type="match status" value="1"/>
</dbReference>
<evidence type="ECO:0000256" key="1">
    <source>
        <dbReference type="ARBA" id="ARBA00022741"/>
    </source>
</evidence>
<keyword evidence="1" id="KW-0547">Nucleotide-binding</keyword>
<dbReference type="GO" id="GO:0006606">
    <property type="term" value="P:protein import into nucleus"/>
    <property type="evidence" value="ECO:0007669"/>
    <property type="project" value="TreeGrafter"/>
</dbReference>
<accession>A0A6C0C397</accession>
<proteinExistence type="predicted"/>
<organism evidence="3">
    <name type="scientific">viral metagenome</name>
    <dbReference type="NCBI Taxonomy" id="1070528"/>
    <lineage>
        <taxon>unclassified sequences</taxon>
        <taxon>metagenomes</taxon>
        <taxon>organismal metagenomes</taxon>
    </lineage>
</organism>
<dbReference type="GO" id="GO:0003924">
    <property type="term" value="F:GTPase activity"/>
    <property type="evidence" value="ECO:0007669"/>
    <property type="project" value="InterPro"/>
</dbReference>
<dbReference type="InterPro" id="IPR002041">
    <property type="entry name" value="Ran_GTPase"/>
</dbReference>
<dbReference type="GO" id="GO:0000054">
    <property type="term" value="P:ribosomal subunit export from nucleus"/>
    <property type="evidence" value="ECO:0007669"/>
    <property type="project" value="TreeGrafter"/>
</dbReference>
<dbReference type="GO" id="GO:0005525">
    <property type="term" value="F:GTP binding"/>
    <property type="evidence" value="ECO:0007669"/>
    <property type="project" value="UniProtKB-KW"/>
</dbReference>
<dbReference type="PRINTS" id="PR00449">
    <property type="entry name" value="RASTRNSFRMNG"/>
</dbReference>
<dbReference type="SUPFAM" id="SSF52540">
    <property type="entry name" value="P-loop containing nucleoside triphosphate hydrolases"/>
    <property type="match status" value="1"/>
</dbReference>